<evidence type="ECO:0000313" key="2">
    <source>
        <dbReference type="Proteomes" id="UP000315724"/>
    </source>
</evidence>
<protein>
    <recommendedName>
        <fullName evidence="3">HTH tetR-type domain-containing protein</fullName>
    </recommendedName>
</protein>
<dbReference type="KEGG" id="tpol:Mal48_09160"/>
<evidence type="ECO:0000313" key="1">
    <source>
        <dbReference type="EMBL" id="QDT31681.1"/>
    </source>
</evidence>
<organism evidence="1 2">
    <name type="scientific">Thalassoglobus polymorphus</name>
    <dbReference type="NCBI Taxonomy" id="2527994"/>
    <lineage>
        <taxon>Bacteria</taxon>
        <taxon>Pseudomonadati</taxon>
        <taxon>Planctomycetota</taxon>
        <taxon>Planctomycetia</taxon>
        <taxon>Planctomycetales</taxon>
        <taxon>Planctomycetaceae</taxon>
        <taxon>Thalassoglobus</taxon>
    </lineage>
</organism>
<dbReference type="EMBL" id="CP036267">
    <property type="protein sequence ID" value="QDT31681.1"/>
    <property type="molecule type" value="Genomic_DNA"/>
</dbReference>
<proteinExistence type="predicted"/>
<dbReference type="Proteomes" id="UP000315724">
    <property type="component" value="Chromosome"/>
</dbReference>
<dbReference type="Gene3D" id="1.10.357.10">
    <property type="entry name" value="Tetracycline Repressor, domain 2"/>
    <property type="match status" value="1"/>
</dbReference>
<sequence>MIAHKLGVTPQALLKRFRNKKELLIAAMKPCRSAPWLDMVQEGPDDRPVNEQLTEILQELASFFSEVVRRMEILQWSGVSMKELMASFEEPPPVRDIRAIAGWLHRLHDKKMIRKIDFDATAMFILTAMHGPAMLTQFLGKPPTGHTFNEYISQYVNILLHGLLDSSNSEIEQ</sequence>
<gene>
    <name evidence="1" type="ORF">Mal48_09160</name>
</gene>
<name>A0A517QJ60_9PLAN</name>
<evidence type="ECO:0008006" key="3">
    <source>
        <dbReference type="Google" id="ProtNLM"/>
    </source>
</evidence>
<reference evidence="1 2" key="1">
    <citation type="submission" date="2019-02" db="EMBL/GenBank/DDBJ databases">
        <title>Deep-cultivation of Planctomycetes and their phenomic and genomic characterization uncovers novel biology.</title>
        <authorList>
            <person name="Wiegand S."/>
            <person name="Jogler M."/>
            <person name="Boedeker C."/>
            <person name="Pinto D."/>
            <person name="Vollmers J."/>
            <person name="Rivas-Marin E."/>
            <person name="Kohn T."/>
            <person name="Peeters S.H."/>
            <person name="Heuer A."/>
            <person name="Rast P."/>
            <person name="Oberbeckmann S."/>
            <person name="Bunk B."/>
            <person name="Jeske O."/>
            <person name="Meyerdierks A."/>
            <person name="Storesund J.E."/>
            <person name="Kallscheuer N."/>
            <person name="Luecker S."/>
            <person name="Lage O.M."/>
            <person name="Pohl T."/>
            <person name="Merkel B.J."/>
            <person name="Hornburger P."/>
            <person name="Mueller R.-W."/>
            <person name="Bruemmer F."/>
            <person name="Labrenz M."/>
            <person name="Spormann A.M."/>
            <person name="Op den Camp H."/>
            <person name="Overmann J."/>
            <person name="Amann R."/>
            <person name="Jetten M.S.M."/>
            <person name="Mascher T."/>
            <person name="Medema M.H."/>
            <person name="Devos D.P."/>
            <person name="Kaster A.-K."/>
            <person name="Ovreas L."/>
            <person name="Rohde M."/>
            <person name="Galperin M.Y."/>
            <person name="Jogler C."/>
        </authorList>
    </citation>
    <scope>NUCLEOTIDE SEQUENCE [LARGE SCALE GENOMIC DNA]</scope>
    <source>
        <strain evidence="1 2">Mal48</strain>
    </source>
</reference>
<dbReference type="AlphaFoldDB" id="A0A517QJ60"/>
<keyword evidence="2" id="KW-1185">Reference proteome</keyword>
<accession>A0A517QJ60</accession>